<gene>
    <name evidence="10" type="primary">SLC2A13</name>
    <name evidence="10" type="ORF">T4A_11289</name>
</gene>
<dbReference type="PROSITE" id="PS00217">
    <property type="entry name" value="SUGAR_TRANSPORT_2"/>
    <property type="match status" value="1"/>
</dbReference>
<evidence type="ECO:0000256" key="3">
    <source>
        <dbReference type="ARBA" id="ARBA00022448"/>
    </source>
</evidence>
<dbReference type="Gene3D" id="1.20.1250.20">
    <property type="entry name" value="MFS general substrate transporter like domains"/>
    <property type="match status" value="2"/>
</dbReference>
<keyword evidence="3 7" id="KW-0813">Transport</keyword>
<feature type="domain" description="Major facilitator superfamily (MFS) profile" evidence="9">
    <location>
        <begin position="30"/>
        <end position="527"/>
    </location>
</feature>
<evidence type="ECO:0000256" key="7">
    <source>
        <dbReference type="RuleBase" id="RU003346"/>
    </source>
</evidence>
<keyword evidence="4 8" id="KW-0812">Transmembrane</keyword>
<dbReference type="SUPFAM" id="SSF103473">
    <property type="entry name" value="MFS general substrate transporter"/>
    <property type="match status" value="2"/>
</dbReference>
<feature type="transmembrane region" description="Helical" evidence="8">
    <location>
        <begin position="188"/>
        <end position="207"/>
    </location>
</feature>
<feature type="transmembrane region" description="Helical" evidence="8">
    <location>
        <begin position="503"/>
        <end position="523"/>
    </location>
</feature>
<dbReference type="NCBIfam" id="TIGR00879">
    <property type="entry name" value="SP"/>
    <property type="match status" value="1"/>
</dbReference>
<sequence>MVHISIDSSASTHAQLNIRPTKITAKVIILTLIAVLSGFLFGYDTGVVSGAMLIVKVQFDLDDIWQELIVSVTVGAAAIFALIGGWMNERYGRKKSILLSCILFVIGSVILGAANSREVLLVGRVIVGAAIGISSMTIPAYIAETSPPHIRGRMIVMFQLLITFGFWVSGLLNAAFSYIPDDNLNWRLMLGVAAIPAFIQFIGFMFMPESPRWLAMKGQVESAFNILTGIYGEDDTGVKLAQNDIDQIKDAQEQREKDNEAKGKEKFTFIAMVKRPETRKALIIGCAMQMFQQLSGINTVMYYSASIVQMGGVRSRTMAIWMAAVTSGFNFFCTFIGIYLVERVGRRKVLLGSTLGVVLSLLVLGIGFTMISVDSPVHEFDEMQYDGGKFADLAILDPCRGLGCDACSYQESCGFCYDPSSPSSNGSCVSTYSAVVNGHHVESNQWANYGRCARKDFSSPITEIYPNWARSTGTSIATFVNWFFNLIISLTFLTLARSITRQGAFFLYAAISAIGMILFYLIVPETKGISIEDIEILLRGSWIYNEKKAKKMVKARNSKVHPVDIVINTVAEETEKTTRF</sequence>
<dbReference type="PANTHER" id="PTHR48020:SF12">
    <property type="entry name" value="PROTON MYO-INOSITOL COTRANSPORTER"/>
    <property type="match status" value="1"/>
</dbReference>
<keyword evidence="5 8" id="KW-1133">Transmembrane helix</keyword>
<accession>A0A0V1EZ87</accession>
<dbReference type="AlphaFoldDB" id="A0A0V1EZ87"/>
<evidence type="ECO:0000256" key="1">
    <source>
        <dbReference type="ARBA" id="ARBA00004141"/>
    </source>
</evidence>
<feature type="transmembrane region" description="Helical" evidence="8">
    <location>
        <begin position="318"/>
        <end position="341"/>
    </location>
</feature>
<feature type="transmembrane region" description="Helical" evidence="8">
    <location>
        <begin position="97"/>
        <end position="115"/>
    </location>
</feature>
<dbReference type="InterPro" id="IPR003663">
    <property type="entry name" value="Sugar/inositol_transpt"/>
</dbReference>
<dbReference type="InterPro" id="IPR050814">
    <property type="entry name" value="Myo-inositol_Transporter"/>
</dbReference>
<dbReference type="Pfam" id="PF00083">
    <property type="entry name" value="Sugar_tr"/>
    <property type="match status" value="2"/>
</dbReference>
<feature type="transmembrane region" description="Helical" evidence="8">
    <location>
        <begin position="23"/>
        <end position="44"/>
    </location>
</feature>
<dbReference type="PRINTS" id="PR00171">
    <property type="entry name" value="SUGRTRNSPORT"/>
</dbReference>
<evidence type="ECO:0000259" key="9">
    <source>
        <dbReference type="PROSITE" id="PS50850"/>
    </source>
</evidence>
<reference evidence="10 11" key="1">
    <citation type="submission" date="2015-01" db="EMBL/GenBank/DDBJ databases">
        <title>Evolution of Trichinella species and genotypes.</title>
        <authorList>
            <person name="Korhonen P.K."/>
            <person name="Edoardo P."/>
            <person name="Giuseppe L.R."/>
            <person name="Gasser R.B."/>
        </authorList>
    </citation>
    <scope>NUCLEOTIDE SEQUENCE [LARGE SCALE GENOMIC DNA]</scope>
    <source>
        <strain evidence="10">ISS13</strain>
    </source>
</reference>
<evidence type="ECO:0000256" key="4">
    <source>
        <dbReference type="ARBA" id="ARBA00022692"/>
    </source>
</evidence>
<evidence type="ECO:0000256" key="5">
    <source>
        <dbReference type="ARBA" id="ARBA00022989"/>
    </source>
</evidence>
<evidence type="ECO:0000313" key="10">
    <source>
        <dbReference type="EMBL" id="KRY78892.1"/>
    </source>
</evidence>
<feature type="transmembrane region" description="Helical" evidence="8">
    <location>
        <begin position="476"/>
        <end position="496"/>
    </location>
</feature>
<name>A0A0V1EZ87_TRIPS</name>
<proteinExistence type="inferred from homology"/>
<dbReference type="GO" id="GO:0005366">
    <property type="term" value="F:myo-inositol:proton symporter activity"/>
    <property type="evidence" value="ECO:0007669"/>
    <property type="project" value="TreeGrafter"/>
</dbReference>
<dbReference type="InterPro" id="IPR005829">
    <property type="entry name" value="Sugar_transporter_CS"/>
</dbReference>
<protein>
    <submittedName>
        <fullName evidence="10">Proton myo-inositol cotransporter</fullName>
    </submittedName>
</protein>
<dbReference type="PROSITE" id="PS50850">
    <property type="entry name" value="MFS"/>
    <property type="match status" value="1"/>
</dbReference>
<feature type="transmembrane region" description="Helical" evidence="8">
    <location>
        <begin position="121"/>
        <end position="143"/>
    </location>
</feature>
<dbReference type="PROSITE" id="PS00216">
    <property type="entry name" value="SUGAR_TRANSPORT_1"/>
    <property type="match status" value="1"/>
</dbReference>
<feature type="transmembrane region" description="Helical" evidence="8">
    <location>
        <begin position="155"/>
        <end position="176"/>
    </location>
</feature>
<feature type="transmembrane region" description="Helical" evidence="8">
    <location>
        <begin position="353"/>
        <end position="373"/>
    </location>
</feature>
<comment type="caution">
    <text evidence="10">The sequence shown here is derived from an EMBL/GenBank/DDBJ whole genome shotgun (WGS) entry which is preliminary data.</text>
</comment>
<dbReference type="InterPro" id="IPR036259">
    <property type="entry name" value="MFS_trans_sf"/>
</dbReference>
<comment type="similarity">
    <text evidence="2 7">Belongs to the major facilitator superfamily. Sugar transporter (TC 2.A.1.1) family.</text>
</comment>
<dbReference type="InterPro" id="IPR005828">
    <property type="entry name" value="MFS_sugar_transport-like"/>
</dbReference>
<comment type="subcellular location">
    <subcellularLocation>
        <location evidence="1">Membrane</location>
        <topology evidence="1">Multi-pass membrane protein</topology>
    </subcellularLocation>
</comment>
<keyword evidence="6 8" id="KW-0472">Membrane</keyword>
<feature type="transmembrane region" description="Helical" evidence="8">
    <location>
        <begin position="64"/>
        <end position="85"/>
    </location>
</feature>
<dbReference type="Proteomes" id="UP000054632">
    <property type="component" value="Unassembled WGS sequence"/>
</dbReference>
<evidence type="ECO:0000256" key="8">
    <source>
        <dbReference type="SAM" id="Phobius"/>
    </source>
</evidence>
<evidence type="ECO:0000256" key="2">
    <source>
        <dbReference type="ARBA" id="ARBA00010992"/>
    </source>
</evidence>
<feature type="transmembrane region" description="Helical" evidence="8">
    <location>
        <begin position="281"/>
        <end position="303"/>
    </location>
</feature>
<dbReference type="EMBL" id="JYDR01000003">
    <property type="protein sequence ID" value="KRY78892.1"/>
    <property type="molecule type" value="Genomic_DNA"/>
</dbReference>
<dbReference type="GO" id="GO:0016324">
    <property type="term" value="C:apical plasma membrane"/>
    <property type="evidence" value="ECO:0007669"/>
    <property type="project" value="TreeGrafter"/>
</dbReference>
<evidence type="ECO:0000256" key="6">
    <source>
        <dbReference type="ARBA" id="ARBA00023136"/>
    </source>
</evidence>
<evidence type="ECO:0000313" key="11">
    <source>
        <dbReference type="Proteomes" id="UP000054632"/>
    </source>
</evidence>
<dbReference type="InterPro" id="IPR020846">
    <property type="entry name" value="MFS_dom"/>
</dbReference>
<organism evidence="10 11">
    <name type="scientific">Trichinella pseudospiralis</name>
    <name type="common">Parasitic roundworm</name>
    <dbReference type="NCBI Taxonomy" id="6337"/>
    <lineage>
        <taxon>Eukaryota</taxon>
        <taxon>Metazoa</taxon>
        <taxon>Ecdysozoa</taxon>
        <taxon>Nematoda</taxon>
        <taxon>Enoplea</taxon>
        <taxon>Dorylaimia</taxon>
        <taxon>Trichinellida</taxon>
        <taxon>Trichinellidae</taxon>
        <taxon>Trichinella</taxon>
    </lineage>
</organism>
<dbReference type="PANTHER" id="PTHR48020">
    <property type="entry name" value="PROTON MYO-INOSITOL COTRANSPORTER"/>
    <property type="match status" value="1"/>
</dbReference>